<feature type="domain" description="Glycosyltransferase 2-like" evidence="5">
    <location>
        <begin position="46"/>
        <end position="166"/>
    </location>
</feature>
<proteinExistence type="inferred from homology"/>
<keyword evidence="3 6" id="KW-0808">Transferase</keyword>
<gene>
    <name evidence="6" type="ORF">GCM10007940_15930</name>
</gene>
<name>A0AA37WDK0_9BACT</name>
<keyword evidence="4" id="KW-0812">Transmembrane</keyword>
<dbReference type="Gene3D" id="3.90.550.10">
    <property type="entry name" value="Spore Coat Polysaccharide Biosynthesis Protein SpsA, Chain A"/>
    <property type="match status" value="1"/>
</dbReference>
<reference evidence="6" key="2">
    <citation type="submission" date="2023-01" db="EMBL/GenBank/DDBJ databases">
        <title>Draft genome sequence of Portibacter lacus strain NBRC 108769.</title>
        <authorList>
            <person name="Sun Q."/>
            <person name="Mori K."/>
        </authorList>
    </citation>
    <scope>NUCLEOTIDE SEQUENCE</scope>
    <source>
        <strain evidence="6">NBRC 108769</strain>
    </source>
</reference>
<evidence type="ECO:0000313" key="6">
    <source>
        <dbReference type="EMBL" id="GLR16978.1"/>
    </source>
</evidence>
<dbReference type="PANTHER" id="PTHR43630">
    <property type="entry name" value="POLY-BETA-1,6-N-ACETYL-D-GLUCOSAMINE SYNTHASE"/>
    <property type="match status" value="1"/>
</dbReference>
<keyword evidence="7" id="KW-1185">Reference proteome</keyword>
<evidence type="ECO:0000259" key="5">
    <source>
        <dbReference type="Pfam" id="PF00535"/>
    </source>
</evidence>
<comment type="caution">
    <text evidence="6">The sequence shown here is derived from an EMBL/GenBank/DDBJ whole genome shotgun (WGS) entry which is preliminary data.</text>
</comment>
<dbReference type="EMBL" id="BSOH01000007">
    <property type="protein sequence ID" value="GLR16978.1"/>
    <property type="molecule type" value="Genomic_DNA"/>
</dbReference>
<dbReference type="RefSeq" id="WP_235290843.1">
    <property type="nucleotide sequence ID" value="NZ_BSOH01000007.1"/>
</dbReference>
<reference evidence="6" key="1">
    <citation type="journal article" date="2014" name="Int. J. Syst. Evol. Microbiol.">
        <title>Complete genome sequence of Corynebacterium casei LMG S-19264T (=DSM 44701T), isolated from a smear-ripened cheese.</title>
        <authorList>
            <consortium name="US DOE Joint Genome Institute (JGI-PGF)"/>
            <person name="Walter F."/>
            <person name="Albersmeier A."/>
            <person name="Kalinowski J."/>
            <person name="Ruckert C."/>
        </authorList>
    </citation>
    <scope>NUCLEOTIDE SEQUENCE</scope>
    <source>
        <strain evidence="6">NBRC 108769</strain>
    </source>
</reference>
<evidence type="ECO:0000256" key="2">
    <source>
        <dbReference type="ARBA" id="ARBA00022676"/>
    </source>
</evidence>
<dbReference type="AlphaFoldDB" id="A0AA37WDK0"/>
<feature type="transmembrane region" description="Helical" evidence="4">
    <location>
        <begin position="302"/>
        <end position="322"/>
    </location>
</feature>
<evidence type="ECO:0000313" key="7">
    <source>
        <dbReference type="Proteomes" id="UP001156666"/>
    </source>
</evidence>
<organism evidence="6 7">
    <name type="scientific">Portibacter lacus</name>
    <dbReference type="NCBI Taxonomy" id="1099794"/>
    <lineage>
        <taxon>Bacteria</taxon>
        <taxon>Pseudomonadati</taxon>
        <taxon>Bacteroidota</taxon>
        <taxon>Saprospiria</taxon>
        <taxon>Saprospirales</taxon>
        <taxon>Haliscomenobacteraceae</taxon>
        <taxon>Portibacter</taxon>
    </lineage>
</organism>
<dbReference type="SUPFAM" id="SSF53448">
    <property type="entry name" value="Nucleotide-diphospho-sugar transferases"/>
    <property type="match status" value="1"/>
</dbReference>
<evidence type="ECO:0000256" key="3">
    <source>
        <dbReference type="ARBA" id="ARBA00022679"/>
    </source>
</evidence>
<dbReference type="PANTHER" id="PTHR43630:SF1">
    <property type="entry name" value="POLY-BETA-1,6-N-ACETYL-D-GLUCOSAMINE SYNTHASE"/>
    <property type="match status" value="1"/>
</dbReference>
<dbReference type="InterPro" id="IPR001173">
    <property type="entry name" value="Glyco_trans_2-like"/>
</dbReference>
<dbReference type="Pfam" id="PF00535">
    <property type="entry name" value="Glycos_transf_2"/>
    <property type="match status" value="1"/>
</dbReference>
<feature type="transmembrane region" description="Helical" evidence="4">
    <location>
        <begin position="334"/>
        <end position="358"/>
    </location>
</feature>
<evidence type="ECO:0000256" key="4">
    <source>
        <dbReference type="SAM" id="Phobius"/>
    </source>
</evidence>
<keyword evidence="4" id="KW-0472">Membrane</keyword>
<evidence type="ECO:0000256" key="1">
    <source>
        <dbReference type="ARBA" id="ARBA00006739"/>
    </source>
</evidence>
<dbReference type="InterPro" id="IPR029044">
    <property type="entry name" value="Nucleotide-diphossugar_trans"/>
</dbReference>
<accession>A0AA37WDK0</accession>
<feature type="transmembrane region" description="Helical" evidence="4">
    <location>
        <begin position="6"/>
        <end position="24"/>
    </location>
</feature>
<dbReference type="GO" id="GO:0016757">
    <property type="term" value="F:glycosyltransferase activity"/>
    <property type="evidence" value="ECO:0007669"/>
    <property type="project" value="UniProtKB-KW"/>
</dbReference>
<protein>
    <submittedName>
        <fullName evidence="6">Glycosyl transferase</fullName>
    </submittedName>
</protein>
<sequence>MLIILYFVSISIAFVYIFIIIHTLTSFNEIEEWETSERFTPETKISIIVPFRNEENHIEECLTQILRSNYPKHLYEVIAVNDHSTDRSLSKIPSKVILLDAKLKGKKNALRLGIEKAKGQLIITTDADCKVEKNWLRAIASYYEYTKKPMIVGMVALTGNENALESFQIMETCGIMGFHGSGIQSGTHYLANGANLIFEKQLFQDLNPYEGNSDFASGDDVFFINKVAMQDPEHIGFLKSHDATVESKAEDSWKSLWNQRKRWATKTKQFSSGIYKWMTGSIWLLSLTILINLVLIPITGGFSLFILLTQLLIKGIMDYLYLQNMCAYFNKKHTFKFFFSIFFIQTIYILIAGIFAIFGGKYEWKDRNLS</sequence>
<keyword evidence="4" id="KW-1133">Transmembrane helix</keyword>
<comment type="similarity">
    <text evidence="1">Belongs to the glycosyltransferase 2 family.</text>
</comment>
<keyword evidence="2" id="KW-0328">Glycosyltransferase</keyword>
<dbReference type="Proteomes" id="UP001156666">
    <property type="component" value="Unassembled WGS sequence"/>
</dbReference>